<evidence type="ECO:0000256" key="1">
    <source>
        <dbReference type="ARBA" id="ARBA00011073"/>
    </source>
</evidence>
<comment type="caution">
    <text evidence="9">The sequence shown here is derived from an EMBL/GenBank/DDBJ whole genome shotgun (WGS) entry which is preliminary data.</text>
</comment>
<evidence type="ECO:0000259" key="8">
    <source>
        <dbReference type="Pfam" id="PF00082"/>
    </source>
</evidence>
<evidence type="ECO:0000313" key="10">
    <source>
        <dbReference type="Proteomes" id="UP000308705"/>
    </source>
</evidence>
<feature type="transmembrane region" description="Helical" evidence="6">
    <location>
        <begin position="357"/>
        <end position="375"/>
    </location>
</feature>
<dbReference type="SUPFAM" id="SSF52743">
    <property type="entry name" value="Subtilisin-like"/>
    <property type="match status" value="1"/>
</dbReference>
<evidence type="ECO:0000256" key="4">
    <source>
        <dbReference type="ARBA" id="ARBA00022825"/>
    </source>
</evidence>
<evidence type="ECO:0000256" key="7">
    <source>
        <dbReference type="SAM" id="SignalP"/>
    </source>
</evidence>
<dbReference type="PROSITE" id="PS51892">
    <property type="entry name" value="SUBTILASE"/>
    <property type="match status" value="1"/>
</dbReference>
<dbReference type="PROSITE" id="PS00136">
    <property type="entry name" value="SUBTILASE_ASP"/>
    <property type="match status" value="1"/>
</dbReference>
<name>A0A4U3MBG9_9ACTN</name>
<protein>
    <submittedName>
        <fullName evidence="9">Type VII secretion-associated serine protease mycosin</fullName>
    </submittedName>
</protein>
<dbReference type="InterPro" id="IPR000209">
    <property type="entry name" value="Peptidase_S8/S53_dom"/>
</dbReference>
<keyword evidence="6" id="KW-0812">Transmembrane</keyword>
<feature type="active site" description="Charge relay system" evidence="5">
    <location>
        <position position="96"/>
    </location>
</feature>
<keyword evidence="6" id="KW-0472">Membrane</keyword>
<dbReference type="EMBL" id="SZQA01000030">
    <property type="protein sequence ID" value="TKK85057.1"/>
    <property type="molecule type" value="Genomic_DNA"/>
</dbReference>
<feature type="active site" description="Charge relay system" evidence="5">
    <location>
        <position position="65"/>
    </location>
</feature>
<keyword evidence="7" id="KW-0732">Signal</keyword>
<organism evidence="9 10">
    <name type="scientific">Herbidospora galbida</name>
    <dbReference type="NCBI Taxonomy" id="2575442"/>
    <lineage>
        <taxon>Bacteria</taxon>
        <taxon>Bacillati</taxon>
        <taxon>Actinomycetota</taxon>
        <taxon>Actinomycetes</taxon>
        <taxon>Streptosporangiales</taxon>
        <taxon>Streptosporangiaceae</taxon>
        <taxon>Herbidospora</taxon>
    </lineage>
</organism>
<keyword evidence="3 5" id="KW-0378">Hydrolase</keyword>
<evidence type="ECO:0000256" key="2">
    <source>
        <dbReference type="ARBA" id="ARBA00022670"/>
    </source>
</evidence>
<dbReference type="InterPro" id="IPR023827">
    <property type="entry name" value="Peptidase_S8_Asp-AS"/>
</dbReference>
<evidence type="ECO:0000256" key="6">
    <source>
        <dbReference type="SAM" id="Phobius"/>
    </source>
</evidence>
<accession>A0A4U3MBG9</accession>
<dbReference type="Pfam" id="PF00082">
    <property type="entry name" value="Peptidase_S8"/>
    <property type="match status" value="1"/>
</dbReference>
<gene>
    <name evidence="9" type="ORF">FDA94_26900</name>
</gene>
<comment type="similarity">
    <text evidence="1 5">Belongs to the peptidase S8 family.</text>
</comment>
<feature type="chain" id="PRO_5020827152" evidence="7">
    <location>
        <begin position="29"/>
        <end position="377"/>
    </location>
</feature>
<dbReference type="Proteomes" id="UP000308705">
    <property type="component" value="Unassembled WGS sequence"/>
</dbReference>
<keyword evidence="4 5" id="KW-0720">Serine protease</keyword>
<sequence>MTFLAKPFSLLAVVCLLAGFVVAPPAVADDPGAAARERQWPLEVMGVPAAWELSRGEGVTVAVLDTGVDARHPDLAGAVVEGPDLTGAGTTHIAHHGTSMASLIAGRGHGPGGDLGVVGVAPRATVLSIRVTLETHDPARADPRVARQVRGAVARGIRWAVDHGADVVSMSLGGADGSYEGSPDEAAAVRHALSKGVVLVASAGNDGAGANRPTYPAAYPGVIAVGAVDQRLGPAPFSNRRSYVSVTAPGTGIVSADARGSYVVGDGTSSAAAFVAGIAALVKARHPGMGVSDVRRAILQGAVWSNAGRRDDAYGHRVANARRALLVAGAPRRAAMATRPRQASVTGPARSTGSGPLIWSVLLLLVAALVARLALRA</sequence>
<feature type="domain" description="Peptidase S8/S53" evidence="8">
    <location>
        <begin position="56"/>
        <end position="316"/>
    </location>
</feature>
<dbReference type="RefSeq" id="WP_137249866.1">
    <property type="nucleotide sequence ID" value="NZ_SZQA01000030.1"/>
</dbReference>
<dbReference type="Gene3D" id="3.40.50.200">
    <property type="entry name" value="Peptidase S8/S53 domain"/>
    <property type="match status" value="1"/>
</dbReference>
<dbReference type="GO" id="GO:0004252">
    <property type="term" value="F:serine-type endopeptidase activity"/>
    <property type="evidence" value="ECO:0007669"/>
    <property type="project" value="UniProtKB-UniRule"/>
</dbReference>
<dbReference type="InterPro" id="IPR015500">
    <property type="entry name" value="Peptidase_S8_subtilisin-rel"/>
</dbReference>
<dbReference type="PANTHER" id="PTHR43806:SF11">
    <property type="entry name" value="CEREVISIN-RELATED"/>
    <property type="match status" value="1"/>
</dbReference>
<feature type="active site" description="Charge relay system" evidence="5">
    <location>
        <position position="269"/>
    </location>
</feature>
<dbReference type="InterPro" id="IPR050131">
    <property type="entry name" value="Peptidase_S8_subtilisin-like"/>
</dbReference>
<dbReference type="InterPro" id="IPR036852">
    <property type="entry name" value="Peptidase_S8/S53_dom_sf"/>
</dbReference>
<keyword evidence="10" id="KW-1185">Reference proteome</keyword>
<evidence type="ECO:0000313" key="9">
    <source>
        <dbReference type="EMBL" id="TKK85057.1"/>
    </source>
</evidence>
<dbReference type="PRINTS" id="PR00723">
    <property type="entry name" value="SUBTILISIN"/>
</dbReference>
<proteinExistence type="inferred from homology"/>
<dbReference type="PANTHER" id="PTHR43806">
    <property type="entry name" value="PEPTIDASE S8"/>
    <property type="match status" value="1"/>
</dbReference>
<evidence type="ECO:0000256" key="3">
    <source>
        <dbReference type="ARBA" id="ARBA00022801"/>
    </source>
</evidence>
<dbReference type="GO" id="GO:0006508">
    <property type="term" value="P:proteolysis"/>
    <property type="evidence" value="ECO:0007669"/>
    <property type="project" value="UniProtKB-KW"/>
</dbReference>
<dbReference type="AlphaFoldDB" id="A0A4U3MBG9"/>
<keyword evidence="2 5" id="KW-0645">Protease</keyword>
<keyword evidence="6" id="KW-1133">Transmembrane helix</keyword>
<evidence type="ECO:0000256" key="5">
    <source>
        <dbReference type="PROSITE-ProRule" id="PRU01240"/>
    </source>
</evidence>
<dbReference type="OrthoDB" id="3530033at2"/>
<reference evidence="9 10" key="1">
    <citation type="submission" date="2019-04" db="EMBL/GenBank/DDBJ databases">
        <title>Herbidospora sp. NEAU-GS14.nov., a novel actinomycete isolated from soil.</title>
        <authorList>
            <person name="Han L."/>
        </authorList>
    </citation>
    <scope>NUCLEOTIDE SEQUENCE [LARGE SCALE GENOMIC DNA]</scope>
    <source>
        <strain evidence="9 10">NEAU-GS14</strain>
    </source>
</reference>
<feature type="signal peptide" evidence="7">
    <location>
        <begin position="1"/>
        <end position="28"/>
    </location>
</feature>